<protein>
    <submittedName>
        <fullName evidence="9">Thioredoxin domain-containing protein</fullName>
    </submittedName>
</protein>
<evidence type="ECO:0000256" key="4">
    <source>
        <dbReference type="ARBA" id="ARBA00023157"/>
    </source>
</evidence>
<gene>
    <name evidence="9" type="ORF">KDL01_14445</name>
</gene>
<feature type="region of interest" description="Disordered" evidence="6">
    <location>
        <begin position="305"/>
        <end position="332"/>
    </location>
</feature>
<keyword evidence="7" id="KW-1133">Transmembrane helix</keyword>
<feature type="domain" description="Thioredoxin-like fold" evidence="8">
    <location>
        <begin position="100"/>
        <end position="271"/>
    </location>
</feature>
<dbReference type="PANTHER" id="PTHR13887">
    <property type="entry name" value="GLUTATHIONE S-TRANSFERASE KAPPA"/>
    <property type="match status" value="1"/>
</dbReference>
<keyword evidence="7" id="KW-0812">Transmembrane</keyword>
<keyword evidence="10" id="KW-1185">Reference proteome</keyword>
<dbReference type="PANTHER" id="PTHR13887:SF14">
    <property type="entry name" value="DISULFIDE BOND FORMATION PROTEIN D"/>
    <property type="match status" value="1"/>
</dbReference>
<keyword evidence="2" id="KW-0732">Signal</keyword>
<proteinExistence type="inferred from homology"/>
<organism evidence="9 10">
    <name type="scientific">Actinospica durhamensis</name>
    <dbReference type="NCBI Taxonomy" id="1508375"/>
    <lineage>
        <taxon>Bacteria</taxon>
        <taxon>Bacillati</taxon>
        <taxon>Actinomycetota</taxon>
        <taxon>Actinomycetes</taxon>
        <taxon>Catenulisporales</taxon>
        <taxon>Actinospicaceae</taxon>
        <taxon>Actinospica</taxon>
    </lineage>
</organism>
<keyword evidence="7" id="KW-0472">Membrane</keyword>
<comment type="caution">
    <text evidence="9">The sequence shown here is derived from an EMBL/GenBank/DDBJ whole genome shotgun (WGS) entry which is preliminary data.</text>
</comment>
<dbReference type="Gene3D" id="3.40.30.10">
    <property type="entry name" value="Glutaredoxin"/>
    <property type="match status" value="1"/>
</dbReference>
<comment type="similarity">
    <text evidence="1">Belongs to the thioredoxin family. DsbA subfamily.</text>
</comment>
<dbReference type="InterPro" id="IPR036249">
    <property type="entry name" value="Thioredoxin-like_sf"/>
</dbReference>
<dbReference type="SUPFAM" id="SSF52833">
    <property type="entry name" value="Thioredoxin-like"/>
    <property type="match status" value="1"/>
</dbReference>
<reference evidence="9" key="1">
    <citation type="submission" date="2021-04" db="EMBL/GenBank/DDBJ databases">
        <title>Genome based classification of Actinospica acidithermotolerans sp. nov., an actinobacterium isolated from an Indonesian hot spring.</title>
        <authorList>
            <person name="Kusuma A.B."/>
            <person name="Putra K.E."/>
            <person name="Nafisah S."/>
            <person name="Loh J."/>
            <person name="Nouioui I."/>
            <person name="Goodfellow M."/>
        </authorList>
    </citation>
    <scope>NUCLEOTIDE SEQUENCE</scope>
    <source>
        <strain evidence="9">CSCA 57</strain>
    </source>
</reference>
<feature type="compositionally biased region" description="Low complexity" evidence="6">
    <location>
        <begin position="306"/>
        <end position="332"/>
    </location>
</feature>
<dbReference type="AlphaFoldDB" id="A0A941ENU5"/>
<evidence type="ECO:0000259" key="8">
    <source>
        <dbReference type="Pfam" id="PF13462"/>
    </source>
</evidence>
<evidence type="ECO:0000256" key="2">
    <source>
        <dbReference type="ARBA" id="ARBA00022729"/>
    </source>
</evidence>
<dbReference type="Pfam" id="PF13462">
    <property type="entry name" value="Thioredoxin_4"/>
    <property type="match status" value="1"/>
</dbReference>
<sequence>MSPANRDRDSQRVARARIAAMQAADRAKARRRRQLLTGAIALVVIAAIVGIGLAVKSSGSNGGSNASHGSATSSSAASFAPSGAVVDSYVNATTHTGDATAIPYGSPDAKVTMTVFEDVRCPYCDIFELGARDIYKQFVAAGEVKVEFHIVKLIDINDQANGENASGSREGGSALACAQNAGLFDQYHDVLYDSQPSETTDPWSDPSALIALAKQVPGLDTAAFESCVTNTTYGGWVDQNWADFNTLKLQGTPTIEIDGTALTAAQTFSPTSKAGVTATTSQDGQGANTSAILSALQAAVTQAYGSSTPAPWNPTATPTTASSAASATASAS</sequence>
<accession>A0A941ENU5</accession>
<keyword evidence="5" id="KW-0676">Redox-active center</keyword>
<dbReference type="GO" id="GO:0016491">
    <property type="term" value="F:oxidoreductase activity"/>
    <property type="evidence" value="ECO:0007669"/>
    <property type="project" value="UniProtKB-KW"/>
</dbReference>
<evidence type="ECO:0000313" key="10">
    <source>
        <dbReference type="Proteomes" id="UP000675781"/>
    </source>
</evidence>
<dbReference type="Proteomes" id="UP000675781">
    <property type="component" value="Unassembled WGS sequence"/>
</dbReference>
<name>A0A941ENU5_9ACTN</name>
<evidence type="ECO:0000256" key="7">
    <source>
        <dbReference type="SAM" id="Phobius"/>
    </source>
</evidence>
<evidence type="ECO:0000256" key="6">
    <source>
        <dbReference type="SAM" id="MobiDB-lite"/>
    </source>
</evidence>
<dbReference type="EMBL" id="JAGSOG010000059">
    <property type="protein sequence ID" value="MBR7834471.1"/>
    <property type="molecule type" value="Genomic_DNA"/>
</dbReference>
<evidence type="ECO:0000256" key="1">
    <source>
        <dbReference type="ARBA" id="ARBA00005791"/>
    </source>
</evidence>
<evidence type="ECO:0000256" key="3">
    <source>
        <dbReference type="ARBA" id="ARBA00023002"/>
    </source>
</evidence>
<dbReference type="InterPro" id="IPR012336">
    <property type="entry name" value="Thioredoxin-like_fold"/>
</dbReference>
<dbReference type="RefSeq" id="WP_212528990.1">
    <property type="nucleotide sequence ID" value="NZ_JAGSOG010000059.1"/>
</dbReference>
<feature type="transmembrane region" description="Helical" evidence="7">
    <location>
        <begin position="35"/>
        <end position="55"/>
    </location>
</feature>
<evidence type="ECO:0000313" key="9">
    <source>
        <dbReference type="EMBL" id="MBR7834471.1"/>
    </source>
</evidence>
<keyword evidence="4" id="KW-1015">Disulfide bond</keyword>
<evidence type="ECO:0000256" key="5">
    <source>
        <dbReference type="ARBA" id="ARBA00023284"/>
    </source>
</evidence>
<keyword evidence="3" id="KW-0560">Oxidoreductase</keyword>